<protein>
    <submittedName>
        <fullName evidence="1">Uncharacterized protein</fullName>
    </submittedName>
</protein>
<proteinExistence type="predicted"/>
<evidence type="ECO:0000313" key="1">
    <source>
        <dbReference type="EMBL" id="CDW38461.1"/>
    </source>
</evidence>
<dbReference type="EMBL" id="HACA01021100">
    <property type="protein sequence ID" value="CDW38461.1"/>
    <property type="molecule type" value="Transcribed_RNA"/>
</dbReference>
<organism evidence="1">
    <name type="scientific">Lepeophtheirus salmonis</name>
    <name type="common">Salmon louse</name>
    <name type="synonym">Caligus salmonis</name>
    <dbReference type="NCBI Taxonomy" id="72036"/>
    <lineage>
        <taxon>Eukaryota</taxon>
        <taxon>Metazoa</taxon>
        <taxon>Ecdysozoa</taxon>
        <taxon>Arthropoda</taxon>
        <taxon>Crustacea</taxon>
        <taxon>Multicrustacea</taxon>
        <taxon>Hexanauplia</taxon>
        <taxon>Copepoda</taxon>
        <taxon>Siphonostomatoida</taxon>
        <taxon>Caligidae</taxon>
        <taxon>Lepeophtheirus</taxon>
    </lineage>
</organism>
<dbReference type="AlphaFoldDB" id="A0A0K2ULA8"/>
<reference evidence="1" key="1">
    <citation type="submission" date="2014-05" db="EMBL/GenBank/DDBJ databases">
        <authorList>
            <person name="Chronopoulou M."/>
        </authorList>
    </citation>
    <scope>NUCLEOTIDE SEQUENCE</scope>
    <source>
        <tissue evidence="1">Whole organism</tissue>
    </source>
</reference>
<name>A0A0K2ULA8_LEPSM</name>
<sequence>TNMGEKKHSINKMVREEKYKLPNSKFQLDISSSVYLVRIVKRCTIQFYILSWSVKQYQSCCVY</sequence>
<accession>A0A0K2ULA8</accession>
<feature type="non-terminal residue" evidence="1">
    <location>
        <position position="1"/>
    </location>
</feature>